<organism evidence="2 3">
    <name type="scientific">Westerdykella ornata</name>
    <dbReference type="NCBI Taxonomy" id="318751"/>
    <lineage>
        <taxon>Eukaryota</taxon>
        <taxon>Fungi</taxon>
        <taxon>Dikarya</taxon>
        <taxon>Ascomycota</taxon>
        <taxon>Pezizomycotina</taxon>
        <taxon>Dothideomycetes</taxon>
        <taxon>Pleosporomycetidae</taxon>
        <taxon>Pleosporales</taxon>
        <taxon>Sporormiaceae</taxon>
        <taxon>Westerdykella</taxon>
    </lineage>
</organism>
<proteinExistence type="predicted"/>
<dbReference type="EMBL" id="ML986485">
    <property type="protein sequence ID" value="KAF2279996.1"/>
    <property type="molecule type" value="Genomic_DNA"/>
</dbReference>
<dbReference type="Proteomes" id="UP000800097">
    <property type="component" value="Unassembled WGS sequence"/>
</dbReference>
<accession>A0A6A6JW80</accession>
<keyword evidence="1" id="KW-0812">Transmembrane</keyword>
<protein>
    <submittedName>
        <fullName evidence="2">Uncharacterized protein</fullName>
    </submittedName>
</protein>
<sequence length="96" mass="10943">MSALSVCPGEKVGTCTLDMWSAFYLLFSLSFLIYIWTNLDTLPVFSATLSPPWWLSSPLARRRFGQVLRRLRLLRPSGKVTLRMSHVALERQIVDG</sequence>
<keyword evidence="1" id="KW-1133">Transmembrane helix</keyword>
<evidence type="ECO:0000256" key="1">
    <source>
        <dbReference type="SAM" id="Phobius"/>
    </source>
</evidence>
<dbReference type="GeneID" id="54546119"/>
<name>A0A6A6JW80_WESOR</name>
<dbReference type="RefSeq" id="XP_033657535.1">
    <property type="nucleotide sequence ID" value="XM_033792944.1"/>
</dbReference>
<dbReference type="AlphaFoldDB" id="A0A6A6JW80"/>
<reference evidence="2" key="1">
    <citation type="journal article" date="2020" name="Stud. Mycol.">
        <title>101 Dothideomycetes genomes: a test case for predicting lifestyles and emergence of pathogens.</title>
        <authorList>
            <person name="Haridas S."/>
            <person name="Albert R."/>
            <person name="Binder M."/>
            <person name="Bloem J."/>
            <person name="Labutti K."/>
            <person name="Salamov A."/>
            <person name="Andreopoulos B."/>
            <person name="Baker S."/>
            <person name="Barry K."/>
            <person name="Bills G."/>
            <person name="Bluhm B."/>
            <person name="Cannon C."/>
            <person name="Castanera R."/>
            <person name="Culley D."/>
            <person name="Daum C."/>
            <person name="Ezra D."/>
            <person name="Gonzalez J."/>
            <person name="Henrissat B."/>
            <person name="Kuo A."/>
            <person name="Liang C."/>
            <person name="Lipzen A."/>
            <person name="Lutzoni F."/>
            <person name="Magnuson J."/>
            <person name="Mondo S."/>
            <person name="Nolan M."/>
            <person name="Ohm R."/>
            <person name="Pangilinan J."/>
            <person name="Park H.-J."/>
            <person name="Ramirez L."/>
            <person name="Alfaro M."/>
            <person name="Sun H."/>
            <person name="Tritt A."/>
            <person name="Yoshinaga Y."/>
            <person name="Zwiers L.-H."/>
            <person name="Turgeon B."/>
            <person name="Goodwin S."/>
            <person name="Spatafora J."/>
            <person name="Crous P."/>
            <person name="Grigoriev I."/>
        </authorList>
    </citation>
    <scope>NUCLEOTIDE SEQUENCE</scope>
    <source>
        <strain evidence="2">CBS 379.55</strain>
    </source>
</reference>
<keyword evidence="1" id="KW-0472">Membrane</keyword>
<feature type="transmembrane region" description="Helical" evidence="1">
    <location>
        <begin position="12"/>
        <end position="36"/>
    </location>
</feature>
<gene>
    <name evidence="2" type="ORF">EI97DRAFT_107561</name>
</gene>
<evidence type="ECO:0000313" key="2">
    <source>
        <dbReference type="EMBL" id="KAF2279996.1"/>
    </source>
</evidence>
<evidence type="ECO:0000313" key="3">
    <source>
        <dbReference type="Proteomes" id="UP000800097"/>
    </source>
</evidence>
<keyword evidence="3" id="KW-1185">Reference proteome</keyword>